<dbReference type="InterPro" id="IPR004175">
    <property type="entry name" value="RNA_CPDase"/>
</dbReference>
<evidence type="ECO:0000256" key="1">
    <source>
        <dbReference type="ARBA" id="ARBA00022801"/>
    </source>
</evidence>
<proteinExistence type="predicted"/>
<dbReference type="EMBL" id="CP080095">
    <property type="protein sequence ID" value="QYD67347.1"/>
    <property type="molecule type" value="Genomic_DNA"/>
</dbReference>
<keyword evidence="1" id="KW-0378">Hydrolase</keyword>
<dbReference type="Gene3D" id="3.90.1140.10">
    <property type="entry name" value="Cyclic phosphodiesterase"/>
    <property type="match status" value="1"/>
</dbReference>
<organism evidence="2 3">
    <name type="scientific">Paraburkholderia edwinii</name>
    <dbReference type="NCBI Taxonomy" id="2861782"/>
    <lineage>
        <taxon>Bacteria</taxon>
        <taxon>Pseudomonadati</taxon>
        <taxon>Pseudomonadota</taxon>
        <taxon>Betaproteobacteria</taxon>
        <taxon>Burkholderiales</taxon>
        <taxon>Burkholderiaceae</taxon>
        <taxon>Paraburkholderia</taxon>
    </lineage>
</organism>
<keyword evidence="2" id="KW-0436">Ligase</keyword>
<sequence>MADVQLSLPGFDAVPLPTDGLFFALFPDARNATRIERIAHRVCGMQRGSRPGSQPGASAPVPLGPDRYHVTLHHLGNYVGGLPHATVARAIRAASAIRTNAFAVAFDRVEDFRGRPLVLRAHEGALALLEFRFALGKALESAGFAGRARAPFTPHVTLAYREPVDVKRRFIERLDETETISWTVRDFVLVHSLLGRTRHIALARWPLASG</sequence>
<dbReference type="GO" id="GO:0016874">
    <property type="term" value="F:ligase activity"/>
    <property type="evidence" value="ECO:0007669"/>
    <property type="project" value="UniProtKB-KW"/>
</dbReference>
<keyword evidence="3" id="KW-1185">Reference proteome</keyword>
<dbReference type="PANTHER" id="PTHR35561">
    <property type="entry name" value="RNA 2',3'-CYCLIC PHOSPHODIESTERASE"/>
    <property type="match status" value="1"/>
</dbReference>
<evidence type="ECO:0000313" key="3">
    <source>
        <dbReference type="Proteomes" id="UP000826462"/>
    </source>
</evidence>
<dbReference type="Proteomes" id="UP000826462">
    <property type="component" value="Chromosome 1"/>
</dbReference>
<dbReference type="Pfam" id="PF13563">
    <property type="entry name" value="2_5_RNA_ligase2"/>
    <property type="match status" value="1"/>
</dbReference>
<gene>
    <name evidence="2" type="ORF">KZJ38_13295</name>
</gene>
<evidence type="ECO:0000313" key="2">
    <source>
        <dbReference type="EMBL" id="QYD67347.1"/>
    </source>
</evidence>
<name>A0ABX8UJ33_9BURK</name>
<dbReference type="PANTHER" id="PTHR35561:SF1">
    <property type="entry name" value="RNA 2',3'-CYCLIC PHOSPHODIESTERASE"/>
    <property type="match status" value="1"/>
</dbReference>
<protein>
    <submittedName>
        <fullName evidence="2">2'-5' RNA ligase family protein</fullName>
    </submittedName>
</protein>
<reference evidence="2 3" key="1">
    <citation type="submission" date="2021-07" db="EMBL/GenBank/DDBJ databases">
        <title>Paraburkholderia edwinii protects Aspergillus sp. from phenazines by acting as a toxin sponge.</title>
        <authorList>
            <person name="Dahlstrom K.M."/>
            <person name="Newman D.K."/>
        </authorList>
    </citation>
    <scope>NUCLEOTIDE SEQUENCE [LARGE SCALE GENOMIC DNA]</scope>
    <source>
        <strain evidence="2 3">Pe01</strain>
    </source>
</reference>
<dbReference type="SUPFAM" id="SSF55144">
    <property type="entry name" value="LigT-like"/>
    <property type="match status" value="1"/>
</dbReference>
<dbReference type="InterPro" id="IPR009097">
    <property type="entry name" value="Cyclic_Pdiesterase"/>
</dbReference>
<accession>A0ABX8UJ33</accession>
<dbReference type="RefSeq" id="WP_219796340.1">
    <property type="nucleotide sequence ID" value="NZ_CP080095.1"/>
</dbReference>